<dbReference type="Proteomes" id="UP000629619">
    <property type="component" value="Unassembled WGS sequence"/>
</dbReference>
<protein>
    <submittedName>
        <fullName evidence="1">Uncharacterized protein</fullName>
    </submittedName>
</protein>
<organism evidence="1 2">
    <name type="scientific">Actinoplanes siamensis</name>
    <dbReference type="NCBI Taxonomy" id="1223317"/>
    <lineage>
        <taxon>Bacteria</taxon>
        <taxon>Bacillati</taxon>
        <taxon>Actinomycetota</taxon>
        <taxon>Actinomycetes</taxon>
        <taxon>Micromonosporales</taxon>
        <taxon>Micromonosporaceae</taxon>
        <taxon>Actinoplanes</taxon>
    </lineage>
</organism>
<gene>
    <name evidence="1" type="ORF">Asi03nite_32020</name>
</gene>
<dbReference type="AlphaFoldDB" id="A0A919TKV5"/>
<keyword evidence="2" id="KW-1185">Reference proteome</keyword>
<reference evidence="1" key="1">
    <citation type="submission" date="2021-01" db="EMBL/GenBank/DDBJ databases">
        <title>Whole genome shotgun sequence of Actinoplanes siamensis NBRC 109076.</title>
        <authorList>
            <person name="Komaki H."/>
            <person name="Tamura T."/>
        </authorList>
    </citation>
    <scope>NUCLEOTIDE SEQUENCE</scope>
    <source>
        <strain evidence="1">NBRC 109076</strain>
    </source>
</reference>
<evidence type="ECO:0000313" key="1">
    <source>
        <dbReference type="EMBL" id="GIF05664.1"/>
    </source>
</evidence>
<dbReference type="EMBL" id="BOMW01000028">
    <property type="protein sequence ID" value="GIF05664.1"/>
    <property type="molecule type" value="Genomic_DNA"/>
</dbReference>
<accession>A0A919TKV5</accession>
<sequence length="75" mass="8281">MSTEFLVLRNFVGWSFADTEVGRTSPVVDAGETYAHAPARAEVVAGYHHTGWGKDLSLHGFEEYTRIKHVMSCPG</sequence>
<evidence type="ECO:0000313" key="2">
    <source>
        <dbReference type="Proteomes" id="UP000629619"/>
    </source>
</evidence>
<dbReference type="RefSeq" id="WP_203680505.1">
    <property type="nucleotide sequence ID" value="NZ_BOMW01000028.1"/>
</dbReference>
<proteinExistence type="predicted"/>
<comment type="caution">
    <text evidence="1">The sequence shown here is derived from an EMBL/GenBank/DDBJ whole genome shotgun (WGS) entry which is preliminary data.</text>
</comment>
<name>A0A919TKV5_9ACTN</name>